<reference evidence="3 4" key="1">
    <citation type="submission" date="2020-06" db="EMBL/GenBank/DDBJ databases">
        <authorList>
            <person name="Li R."/>
            <person name="Bekaert M."/>
        </authorList>
    </citation>
    <scope>NUCLEOTIDE SEQUENCE [LARGE SCALE GENOMIC DNA]</scope>
    <source>
        <strain evidence="4">wild</strain>
    </source>
</reference>
<keyword evidence="1" id="KW-0812">Transmembrane</keyword>
<feature type="chain" id="PRO_5026828908" evidence="2">
    <location>
        <begin position="18"/>
        <end position="185"/>
    </location>
</feature>
<accession>A0A6J8EB30</accession>
<organism evidence="3 4">
    <name type="scientific">Mytilus coruscus</name>
    <name type="common">Sea mussel</name>
    <dbReference type="NCBI Taxonomy" id="42192"/>
    <lineage>
        <taxon>Eukaryota</taxon>
        <taxon>Metazoa</taxon>
        <taxon>Spiralia</taxon>
        <taxon>Lophotrochozoa</taxon>
        <taxon>Mollusca</taxon>
        <taxon>Bivalvia</taxon>
        <taxon>Autobranchia</taxon>
        <taxon>Pteriomorphia</taxon>
        <taxon>Mytilida</taxon>
        <taxon>Mytiloidea</taxon>
        <taxon>Mytilidae</taxon>
        <taxon>Mytilinae</taxon>
        <taxon>Mytilus</taxon>
    </lineage>
</organism>
<evidence type="ECO:0000313" key="3">
    <source>
        <dbReference type="EMBL" id="CAC5418029.1"/>
    </source>
</evidence>
<evidence type="ECO:0000256" key="1">
    <source>
        <dbReference type="SAM" id="Phobius"/>
    </source>
</evidence>
<name>A0A6J8EB30_MYTCO</name>
<protein>
    <submittedName>
        <fullName evidence="3">Uncharacterized protein</fullName>
    </submittedName>
</protein>
<evidence type="ECO:0000256" key="2">
    <source>
        <dbReference type="SAM" id="SignalP"/>
    </source>
</evidence>
<dbReference type="AlphaFoldDB" id="A0A6J8EB30"/>
<feature type="signal peptide" evidence="2">
    <location>
        <begin position="1"/>
        <end position="17"/>
    </location>
</feature>
<dbReference type="OrthoDB" id="6090925at2759"/>
<sequence length="185" mass="20097">MLLIVFTFLILTGESYGIECLQCTDAVLNSSLPSTVKLFLSAFESTYRTPECENALTADAASDVTLNTCTDAPGPGQVNRYPSLIDKIELPIHFHVRGCFIVEQSLGGGGCYRDKRIIDQQRGALSNVLKGISFLQLGEFNGVLCINGPNNLDAWGTNGIIRHAFSWATVFLCAIASIVVLNKTY</sequence>
<keyword evidence="1" id="KW-0472">Membrane</keyword>
<feature type="transmembrane region" description="Helical" evidence="1">
    <location>
        <begin position="164"/>
        <end position="181"/>
    </location>
</feature>
<evidence type="ECO:0000313" key="4">
    <source>
        <dbReference type="Proteomes" id="UP000507470"/>
    </source>
</evidence>
<dbReference type="Proteomes" id="UP000507470">
    <property type="component" value="Unassembled WGS sequence"/>
</dbReference>
<proteinExistence type="predicted"/>
<keyword evidence="4" id="KW-1185">Reference proteome</keyword>
<keyword evidence="2" id="KW-0732">Signal</keyword>
<gene>
    <name evidence="3" type="ORF">MCOR_50492</name>
</gene>
<keyword evidence="1" id="KW-1133">Transmembrane helix</keyword>
<dbReference type="EMBL" id="CACVKT020008853">
    <property type="protein sequence ID" value="CAC5418029.1"/>
    <property type="molecule type" value="Genomic_DNA"/>
</dbReference>